<dbReference type="OrthoDB" id="1680202at2"/>
<dbReference type="CDD" id="cd14727">
    <property type="entry name" value="ChanN-like"/>
    <property type="match status" value="1"/>
</dbReference>
<dbReference type="Gene3D" id="3.40.50.11550">
    <property type="match status" value="1"/>
</dbReference>
<dbReference type="PIRSF" id="PIRSF020419">
    <property type="entry name" value="Fe_uptake_reg_CjrA_prd"/>
    <property type="match status" value="1"/>
</dbReference>
<dbReference type="AlphaFoldDB" id="U3ALJ6"/>
<gene>
    <name evidence="2" type="ORF">VAZ01S_004_00460</name>
</gene>
<accession>U3ALJ6</accession>
<dbReference type="InterPro" id="IPR007314">
    <property type="entry name" value="Cofac_haem-bd_dom"/>
</dbReference>
<dbReference type="EMBL" id="BATL01000004">
    <property type="protein sequence ID" value="GAD74172.1"/>
    <property type="molecule type" value="Genomic_DNA"/>
</dbReference>
<dbReference type="PROSITE" id="PS51257">
    <property type="entry name" value="PROKAR_LIPOPROTEIN"/>
    <property type="match status" value="1"/>
</dbReference>
<dbReference type="SUPFAM" id="SSF159501">
    <property type="entry name" value="EreA/ChaN-like"/>
    <property type="match status" value="1"/>
</dbReference>
<sequence>MRVLFIGLLVMGSLTGCLSSRPLSHSIAPNQVTTFYDYQLYTPTGEAVSLQTLPTELKQADVILIGEWHTHPGIHRFQAELLNQVSGAQRQVALSMEQFSRDTQTPLNHYLDNKIGEQFLKQQTRAWPNYESDYRPLIELAKHKQIPVIASNAPKNIVRCIGREGIDYLNKLDEKERLWVARTINTQSRPYKDKFMSSMHHGPTEQTERQYAAQITWDETMAESITDYLSQFPGSQIIHIAGNFHIEQGHGIKQSILDRNPNLSVMIISPVKEIAAQSSDYLLHVLPIPTRYRLKTNQLAAFKQLSHRSNSLICK</sequence>
<evidence type="ECO:0000259" key="1">
    <source>
        <dbReference type="Pfam" id="PF04187"/>
    </source>
</evidence>
<feature type="domain" description="Haem-binding uptake Tiki superfamily ChaN" evidence="1">
    <location>
        <begin position="55"/>
        <end position="254"/>
    </location>
</feature>
<comment type="caution">
    <text evidence="2">The sequence shown here is derived from an EMBL/GenBank/DDBJ whole genome shotgun (WGS) entry which is preliminary data.</text>
</comment>
<evidence type="ECO:0000313" key="3">
    <source>
        <dbReference type="Proteomes" id="UP000016567"/>
    </source>
</evidence>
<protein>
    <recommendedName>
        <fullName evidence="1">Haem-binding uptake Tiki superfamily ChaN domain-containing protein</fullName>
    </recommendedName>
</protein>
<dbReference type="eggNOG" id="COG3016">
    <property type="taxonomic scope" value="Bacteria"/>
</dbReference>
<proteinExistence type="predicted"/>
<dbReference type="Proteomes" id="UP000016567">
    <property type="component" value="Unassembled WGS sequence"/>
</dbReference>
<keyword evidence="3" id="KW-1185">Reference proteome</keyword>
<dbReference type="Pfam" id="PF04187">
    <property type="entry name" value="Cofac_haem_bdg"/>
    <property type="match status" value="1"/>
</dbReference>
<reference evidence="2 3" key="1">
    <citation type="submission" date="2013-09" db="EMBL/GenBank/DDBJ databases">
        <title>Whole genome shotgun sequence of Vibrio azureus NBRC 104587.</title>
        <authorList>
            <person name="Isaki S."/>
            <person name="Hosoyama A."/>
            <person name="Numata M."/>
            <person name="Hashimoto M."/>
            <person name="Hosoyama Y."/>
            <person name="Tsuchikane K."/>
            <person name="Noguchi M."/>
            <person name="Hirakata S."/>
            <person name="Ichikawa N."/>
            <person name="Ohji S."/>
            <person name="Yamazoe A."/>
            <person name="Fujita N."/>
        </authorList>
    </citation>
    <scope>NUCLEOTIDE SEQUENCE [LARGE SCALE GENOMIC DNA]</scope>
    <source>
        <strain evidence="2 3">NBRC 104587</strain>
    </source>
</reference>
<dbReference type="RefSeq" id="WP_021707954.1">
    <property type="nucleotide sequence ID" value="NZ_BAOB01000015.1"/>
</dbReference>
<dbReference type="InterPro" id="IPR016773">
    <property type="entry name" value="Fe3_uptake_reg_CjrA_prd"/>
</dbReference>
<organism evidence="2 3">
    <name type="scientific">Vibrio azureus NBRC 104587</name>
    <dbReference type="NCBI Taxonomy" id="1219077"/>
    <lineage>
        <taxon>Bacteria</taxon>
        <taxon>Pseudomonadati</taxon>
        <taxon>Pseudomonadota</taxon>
        <taxon>Gammaproteobacteria</taxon>
        <taxon>Vibrionales</taxon>
        <taxon>Vibrionaceae</taxon>
        <taxon>Vibrio</taxon>
    </lineage>
</organism>
<name>U3ALJ6_9VIBR</name>
<dbReference type="STRING" id="1219077.VAZ01S_004_00460"/>
<evidence type="ECO:0000313" key="2">
    <source>
        <dbReference type="EMBL" id="GAD74172.1"/>
    </source>
</evidence>